<comment type="caution">
    <text evidence="2">The sequence shown here is derived from an EMBL/GenBank/DDBJ whole genome shotgun (WGS) entry which is preliminary data.</text>
</comment>
<dbReference type="Gene3D" id="1.10.357.40">
    <property type="entry name" value="YbiA-like"/>
    <property type="match status" value="1"/>
</dbReference>
<evidence type="ECO:0000313" key="2">
    <source>
        <dbReference type="EMBL" id="OLP76811.1"/>
    </source>
</evidence>
<sequence>MAESSKPDLKVLGFYGHGPASLYREFSNFFESPAFRFRLPLFARHDGWDEVVSCRFSEKAIMLMKAALMNDKASFDKIKACNKPAEAKALGRKVAPFDAVKWNEHVREVALEACLQKFASSEELKKKLLDTGDVVIAEATAKDKIWGIGLNVGDERVQDPALWQGKNILGEALMRTREHLRNKVEASGSSVNTEDERTCQGVEEPPKKRAKGLQPPTAE</sequence>
<evidence type="ECO:0000313" key="3">
    <source>
        <dbReference type="Proteomes" id="UP000186817"/>
    </source>
</evidence>
<keyword evidence="3" id="KW-1185">Reference proteome</keyword>
<protein>
    <recommendedName>
        <fullName evidence="1">NADAR domain-containing protein</fullName>
    </recommendedName>
</protein>
<dbReference type="Proteomes" id="UP000186817">
    <property type="component" value="Unassembled WGS sequence"/>
</dbReference>
<name>A0A1Q9C1L4_SYMMI</name>
<dbReference type="AlphaFoldDB" id="A0A1Q9C1L4"/>
<dbReference type="SUPFAM" id="SSF143990">
    <property type="entry name" value="YbiA-like"/>
    <property type="match status" value="1"/>
</dbReference>
<accession>A0A1Q9C1L4</accession>
<dbReference type="OrthoDB" id="206452at2759"/>
<dbReference type="EMBL" id="LSRX01001912">
    <property type="protein sequence ID" value="OLP76811.1"/>
    <property type="molecule type" value="Genomic_DNA"/>
</dbReference>
<proteinExistence type="predicted"/>
<dbReference type="CDD" id="cd15457">
    <property type="entry name" value="NADAR"/>
    <property type="match status" value="1"/>
</dbReference>
<dbReference type="InterPro" id="IPR012816">
    <property type="entry name" value="NADAR"/>
</dbReference>
<organism evidence="2 3">
    <name type="scientific">Symbiodinium microadriaticum</name>
    <name type="common">Dinoflagellate</name>
    <name type="synonym">Zooxanthella microadriatica</name>
    <dbReference type="NCBI Taxonomy" id="2951"/>
    <lineage>
        <taxon>Eukaryota</taxon>
        <taxon>Sar</taxon>
        <taxon>Alveolata</taxon>
        <taxon>Dinophyceae</taxon>
        <taxon>Suessiales</taxon>
        <taxon>Symbiodiniaceae</taxon>
        <taxon>Symbiodinium</taxon>
    </lineage>
</organism>
<dbReference type="InterPro" id="IPR037238">
    <property type="entry name" value="YbiA-like_sf"/>
</dbReference>
<reference evidence="2 3" key="1">
    <citation type="submission" date="2016-02" db="EMBL/GenBank/DDBJ databases">
        <title>Genome analysis of coral dinoflagellate symbionts highlights evolutionary adaptations to a symbiotic lifestyle.</title>
        <authorList>
            <person name="Aranda M."/>
            <person name="Li Y."/>
            <person name="Liew Y.J."/>
            <person name="Baumgarten S."/>
            <person name="Simakov O."/>
            <person name="Wilson M."/>
            <person name="Piel J."/>
            <person name="Ashoor H."/>
            <person name="Bougouffa S."/>
            <person name="Bajic V.B."/>
            <person name="Ryu T."/>
            <person name="Ravasi T."/>
            <person name="Bayer T."/>
            <person name="Micklem G."/>
            <person name="Kim H."/>
            <person name="Bhak J."/>
            <person name="Lajeunesse T.C."/>
            <person name="Voolstra C.R."/>
        </authorList>
    </citation>
    <scope>NUCLEOTIDE SEQUENCE [LARGE SCALE GENOMIC DNA]</scope>
    <source>
        <strain evidence="2 3">CCMP2467</strain>
    </source>
</reference>
<dbReference type="Pfam" id="PF08719">
    <property type="entry name" value="NADAR"/>
    <property type="match status" value="1"/>
</dbReference>
<dbReference type="NCBIfam" id="TIGR02464">
    <property type="entry name" value="ribofla_fusion"/>
    <property type="match status" value="1"/>
</dbReference>
<dbReference type="OMA" id="AVKWNEH"/>
<gene>
    <name evidence="2" type="ORF">AK812_SmicGene43202</name>
</gene>
<evidence type="ECO:0000259" key="1">
    <source>
        <dbReference type="Pfam" id="PF08719"/>
    </source>
</evidence>
<feature type="domain" description="NADAR" evidence="1">
    <location>
        <begin position="22"/>
        <end position="181"/>
    </location>
</feature>